<accession>A0AAW1Y2G3</accession>
<dbReference type="Proteomes" id="UP001457282">
    <property type="component" value="Unassembled WGS sequence"/>
</dbReference>
<comment type="caution">
    <text evidence="2">The sequence shown here is derived from an EMBL/GenBank/DDBJ whole genome shotgun (WGS) entry which is preliminary data.</text>
</comment>
<feature type="compositionally biased region" description="Polar residues" evidence="1">
    <location>
        <begin position="149"/>
        <end position="160"/>
    </location>
</feature>
<organism evidence="2 3">
    <name type="scientific">Rubus argutus</name>
    <name type="common">Southern blackberry</name>
    <dbReference type="NCBI Taxonomy" id="59490"/>
    <lineage>
        <taxon>Eukaryota</taxon>
        <taxon>Viridiplantae</taxon>
        <taxon>Streptophyta</taxon>
        <taxon>Embryophyta</taxon>
        <taxon>Tracheophyta</taxon>
        <taxon>Spermatophyta</taxon>
        <taxon>Magnoliopsida</taxon>
        <taxon>eudicotyledons</taxon>
        <taxon>Gunneridae</taxon>
        <taxon>Pentapetalae</taxon>
        <taxon>rosids</taxon>
        <taxon>fabids</taxon>
        <taxon>Rosales</taxon>
        <taxon>Rosaceae</taxon>
        <taxon>Rosoideae</taxon>
        <taxon>Rosoideae incertae sedis</taxon>
        <taxon>Rubus</taxon>
    </lineage>
</organism>
<reference evidence="2 3" key="1">
    <citation type="journal article" date="2023" name="G3 (Bethesda)">
        <title>A chromosome-length genome assembly and annotation of blackberry (Rubus argutus, cv. 'Hillquist').</title>
        <authorList>
            <person name="Bruna T."/>
            <person name="Aryal R."/>
            <person name="Dudchenko O."/>
            <person name="Sargent D.J."/>
            <person name="Mead D."/>
            <person name="Buti M."/>
            <person name="Cavallini A."/>
            <person name="Hytonen T."/>
            <person name="Andres J."/>
            <person name="Pham M."/>
            <person name="Weisz D."/>
            <person name="Mascagni F."/>
            <person name="Usai G."/>
            <person name="Natali L."/>
            <person name="Bassil N."/>
            <person name="Fernandez G.E."/>
            <person name="Lomsadze A."/>
            <person name="Armour M."/>
            <person name="Olukolu B."/>
            <person name="Poorten T."/>
            <person name="Britton C."/>
            <person name="Davik J."/>
            <person name="Ashrafi H."/>
            <person name="Aiden E.L."/>
            <person name="Borodovsky M."/>
            <person name="Worthington M."/>
        </authorList>
    </citation>
    <scope>NUCLEOTIDE SEQUENCE [LARGE SCALE GENOMIC DNA]</scope>
    <source>
        <strain evidence="2">PI 553951</strain>
    </source>
</reference>
<sequence>MVGAAKPTTETQYDHWPQEAPYPLWEEDKKYAIHFHEACFGEVLPRAPLRASNQATVTYKAWWGSYTANQWGDAEDVFRAIFADGVIELDDEVDQRVLVGSTVEGVTSQAKGQKQKGPVAPKKDPRKRTKPQRGGQLSSTPARKKTKTTFRLSNCQTIES</sequence>
<evidence type="ECO:0000313" key="2">
    <source>
        <dbReference type="EMBL" id="KAK9943268.1"/>
    </source>
</evidence>
<evidence type="ECO:0000313" key="3">
    <source>
        <dbReference type="Proteomes" id="UP001457282"/>
    </source>
</evidence>
<name>A0AAW1Y2G3_RUBAR</name>
<protein>
    <submittedName>
        <fullName evidence="2">Uncharacterized protein</fullName>
    </submittedName>
</protein>
<keyword evidence="3" id="KW-1185">Reference proteome</keyword>
<feature type="region of interest" description="Disordered" evidence="1">
    <location>
        <begin position="104"/>
        <end position="160"/>
    </location>
</feature>
<proteinExistence type="predicted"/>
<dbReference type="EMBL" id="JBEDUW010000002">
    <property type="protein sequence ID" value="KAK9943268.1"/>
    <property type="molecule type" value="Genomic_DNA"/>
</dbReference>
<dbReference type="AlphaFoldDB" id="A0AAW1Y2G3"/>
<evidence type="ECO:0000256" key="1">
    <source>
        <dbReference type="SAM" id="MobiDB-lite"/>
    </source>
</evidence>
<gene>
    <name evidence="2" type="ORF">M0R45_008882</name>
</gene>